<organism evidence="1 2">
    <name type="scientific">Brassica cretica</name>
    <name type="common">Mustard</name>
    <dbReference type="NCBI Taxonomy" id="69181"/>
    <lineage>
        <taxon>Eukaryota</taxon>
        <taxon>Viridiplantae</taxon>
        <taxon>Streptophyta</taxon>
        <taxon>Embryophyta</taxon>
        <taxon>Tracheophyta</taxon>
        <taxon>Spermatophyta</taxon>
        <taxon>Magnoliopsida</taxon>
        <taxon>eudicotyledons</taxon>
        <taxon>Gunneridae</taxon>
        <taxon>Pentapetalae</taxon>
        <taxon>rosids</taxon>
        <taxon>malvids</taxon>
        <taxon>Brassicales</taxon>
        <taxon>Brassicaceae</taxon>
        <taxon>Brassiceae</taxon>
        <taxon>Brassica</taxon>
    </lineage>
</organism>
<gene>
    <name evidence="1" type="ORF">F2Q68_00014415</name>
</gene>
<accession>A0A8S9HDV0</accession>
<proteinExistence type="predicted"/>
<sequence>MYQMGGFCEQEETRVRIRVLTRLASLSSPALSQILATPGVHLSLQSAPCSQFQSSGTASVEACSPSPIAALLPPNAALIHIE</sequence>
<protein>
    <submittedName>
        <fullName evidence="1">Uncharacterized protein</fullName>
    </submittedName>
</protein>
<dbReference type="EMBL" id="QGKW02001940">
    <property type="protein sequence ID" value="KAF2554896.1"/>
    <property type="molecule type" value="Genomic_DNA"/>
</dbReference>
<reference evidence="1" key="1">
    <citation type="submission" date="2019-12" db="EMBL/GenBank/DDBJ databases">
        <title>Genome sequencing and annotation of Brassica cretica.</title>
        <authorList>
            <person name="Studholme D.J."/>
            <person name="Sarris P.F."/>
        </authorList>
    </citation>
    <scope>NUCLEOTIDE SEQUENCE</scope>
    <source>
        <strain evidence="1">PFS-001/15</strain>
        <tissue evidence="1">Leaf</tissue>
    </source>
</reference>
<evidence type="ECO:0000313" key="2">
    <source>
        <dbReference type="Proteomes" id="UP000712281"/>
    </source>
</evidence>
<comment type="caution">
    <text evidence="1">The sequence shown here is derived from an EMBL/GenBank/DDBJ whole genome shotgun (WGS) entry which is preliminary data.</text>
</comment>
<evidence type="ECO:0000313" key="1">
    <source>
        <dbReference type="EMBL" id="KAF2554896.1"/>
    </source>
</evidence>
<dbReference type="Proteomes" id="UP000712281">
    <property type="component" value="Unassembled WGS sequence"/>
</dbReference>
<name>A0A8S9HDV0_BRACR</name>
<dbReference type="AlphaFoldDB" id="A0A8S9HDV0"/>